<name>A0A7Z7B727_9BURK</name>
<dbReference type="Proteomes" id="UP000198900">
    <property type="component" value="Unassembled WGS sequence"/>
</dbReference>
<dbReference type="SUPFAM" id="SSF46548">
    <property type="entry name" value="alpha-helical ferredoxin"/>
    <property type="match status" value="1"/>
</dbReference>
<reference evidence="1" key="1">
    <citation type="submission" date="2016-10" db="EMBL/GenBank/DDBJ databases">
        <authorList>
            <person name="Varghese N."/>
            <person name="Submissions S."/>
        </authorList>
    </citation>
    <scope>NUCLEOTIDE SEQUENCE [LARGE SCALE GENOMIC DNA]</scope>
    <source>
        <strain evidence="1">YR281</strain>
    </source>
</reference>
<dbReference type="GO" id="GO:0009060">
    <property type="term" value="P:aerobic respiration"/>
    <property type="evidence" value="ECO:0007669"/>
    <property type="project" value="TreeGrafter"/>
</dbReference>
<dbReference type="InterPro" id="IPR009051">
    <property type="entry name" value="Helical_ferredxn"/>
</dbReference>
<organism evidence="1 2">
    <name type="scientific">Paraburkholderia steynii</name>
    <dbReference type="NCBI Taxonomy" id="1245441"/>
    <lineage>
        <taxon>Bacteria</taxon>
        <taxon>Pseudomonadati</taxon>
        <taxon>Pseudomonadota</taxon>
        <taxon>Betaproteobacteria</taxon>
        <taxon>Burkholderiales</taxon>
        <taxon>Burkholderiaceae</taxon>
        <taxon>Paraburkholderia</taxon>
    </lineage>
</organism>
<dbReference type="GO" id="GO:0051536">
    <property type="term" value="F:iron-sulfur cluster binding"/>
    <property type="evidence" value="ECO:0007669"/>
    <property type="project" value="InterPro"/>
</dbReference>
<dbReference type="AlphaFoldDB" id="A0A7Z7B727"/>
<dbReference type="GO" id="GO:0022904">
    <property type="term" value="P:respiratory electron transport chain"/>
    <property type="evidence" value="ECO:0007669"/>
    <property type="project" value="TreeGrafter"/>
</dbReference>
<sequence length="54" mass="6173">SRDQATGERLDNLEDPYRLFRCHTIMNCVDVCPKGLNPTKAIGKIKELMVRRAV</sequence>
<feature type="non-terminal residue" evidence="1">
    <location>
        <position position="1"/>
    </location>
</feature>
<proteinExistence type="predicted"/>
<comment type="caution">
    <text evidence="1">The sequence shown here is derived from an EMBL/GenBank/DDBJ whole genome shotgun (WGS) entry which is preliminary data.</text>
</comment>
<dbReference type="PANTHER" id="PTHR11921">
    <property type="entry name" value="SUCCINATE DEHYDROGENASE IRON-SULFUR PROTEIN"/>
    <property type="match status" value="1"/>
</dbReference>
<evidence type="ECO:0000313" key="2">
    <source>
        <dbReference type="Proteomes" id="UP000198900"/>
    </source>
</evidence>
<gene>
    <name evidence="1" type="ORF">SAMN04487926_109293</name>
</gene>
<keyword evidence="2" id="KW-1185">Reference proteome</keyword>
<dbReference type="Gene3D" id="1.10.1060.10">
    <property type="entry name" value="Alpha-helical ferredoxin"/>
    <property type="match status" value="1"/>
</dbReference>
<accession>A0A7Z7B727</accession>
<dbReference type="PANTHER" id="PTHR11921:SF29">
    <property type="entry name" value="SUCCINATE DEHYDROGENASE [UBIQUINONE] IRON-SULFUR SUBUNIT, MITOCHONDRIAL"/>
    <property type="match status" value="1"/>
</dbReference>
<protein>
    <submittedName>
        <fullName evidence="1">Succinate dehydrogenase / fumarate reductase iron-sulfur subunit</fullName>
    </submittedName>
</protein>
<evidence type="ECO:0000313" key="1">
    <source>
        <dbReference type="EMBL" id="SDH92349.1"/>
    </source>
</evidence>
<dbReference type="InterPro" id="IPR050573">
    <property type="entry name" value="SDH/FRD_Iron-Sulfur"/>
</dbReference>
<dbReference type="EMBL" id="FNDI01000009">
    <property type="protein sequence ID" value="SDH92349.1"/>
    <property type="molecule type" value="Genomic_DNA"/>
</dbReference>